<feature type="chain" id="PRO_5039577019" evidence="4">
    <location>
        <begin position="29"/>
        <end position="453"/>
    </location>
</feature>
<keyword evidence="6" id="KW-1185">Reference proteome</keyword>
<dbReference type="PROSITE" id="PS51257">
    <property type="entry name" value="PROKAR_LIPOPROTEIN"/>
    <property type="match status" value="1"/>
</dbReference>
<dbReference type="Gene3D" id="3.40.190.10">
    <property type="entry name" value="Periplasmic binding protein-like II"/>
    <property type="match status" value="1"/>
</dbReference>
<dbReference type="GO" id="GO:0055085">
    <property type="term" value="P:transmembrane transport"/>
    <property type="evidence" value="ECO:0007669"/>
    <property type="project" value="InterPro"/>
</dbReference>
<protein>
    <submittedName>
        <fullName evidence="5">Sugar ABC transporter substrate-binding protein</fullName>
    </submittedName>
</protein>
<accession>A0A920BPW0</accession>
<evidence type="ECO:0000256" key="4">
    <source>
        <dbReference type="SAM" id="SignalP"/>
    </source>
</evidence>
<gene>
    <name evidence="5" type="ORF">Ato02nite_082730</name>
</gene>
<keyword evidence="2" id="KW-0813">Transport</keyword>
<evidence type="ECO:0000256" key="3">
    <source>
        <dbReference type="ARBA" id="ARBA00022729"/>
    </source>
</evidence>
<dbReference type="CDD" id="cd13585">
    <property type="entry name" value="PBP2_TMBP_like"/>
    <property type="match status" value="1"/>
</dbReference>
<sequence length="453" mass="47931">MNPGKDPSLMRKFLPIAAVALLSLGLAACGGGDDSSDSSASSSGTVSDADVTAALEKGGNLTVWAWEPTLKQVVTKFQEKYPNVKVNLVNAGTGNDQYTALQNAVAAGKGVPDVAQIEYYALPQFALGKSLTALTGYGAESLKADFTPGPWSSVTSGGTVYGLPMDSGPMALFYNKEVFDKYGIAVPKTWDEYLDAARKLHKADPKAYITNDTGDAGLTTSLIWQAGGKPYTVDGTNVTINFSDPGATEFAKVWQQLISEKLLAPISSWSDQWFQGMAGGTIASISTGAWMPANFTSSAPGGSGKWRVADLPQWTAGATASAENGGSSLAIMDKGANKELAYGFMKYANDGDGVQVRVDNGAFPATTKQLNDPAFLNTEFKYFGGQKANEIFAKSAQNVVTGWSYLPFQVYSNSIFNDTVGKAYVSGTTLTDGLKAWQEQSAKYGTEQGFTVK</sequence>
<dbReference type="PANTHER" id="PTHR43649">
    <property type="entry name" value="ARABINOSE-BINDING PROTEIN-RELATED"/>
    <property type="match status" value="1"/>
</dbReference>
<evidence type="ECO:0000313" key="5">
    <source>
        <dbReference type="EMBL" id="GIM96480.1"/>
    </source>
</evidence>
<dbReference type="Proteomes" id="UP000677082">
    <property type="component" value="Unassembled WGS sequence"/>
</dbReference>
<dbReference type="InterPro" id="IPR006061">
    <property type="entry name" value="SBP_1_CS"/>
</dbReference>
<comment type="caution">
    <text evidence="5">The sequence shown here is derived from an EMBL/GenBank/DDBJ whole genome shotgun (WGS) entry which is preliminary data.</text>
</comment>
<evidence type="ECO:0000256" key="2">
    <source>
        <dbReference type="ARBA" id="ARBA00022448"/>
    </source>
</evidence>
<keyword evidence="3 4" id="KW-0732">Signal</keyword>
<proteinExistence type="inferred from homology"/>
<dbReference type="EMBL" id="BOQN01000119">
    <property type="protein sequence ID" value="GIM96480.1"/>
    <property type="molecule type" value="Genomic_DNA"/>
</dbReference>
<name>A0A920BPW0_9ACTN</name>
<feature type="signal peptide" evidence="4">
    <location>
        <begin position="1"/>
        <end position="28"/>
    </location>
</feature>
<dbReference type="AlphaFoldDB" id="A0A920BPW0"/>
<organism evidence="5 6">
    <name type="scientific">Paractinoplanes toevensis</name>
    <dbReference type="NCBI Taxonomy" id="571911"/>
    <lineage>
        <taxon>Bacteria</taxon>
        <taxon>Bacillati</taxon>
        <taxon>Actinomycetota</taxon>
        <taxon>Actinomycetes</taxon>
        <taxon>Micromonosporales</taxon>
        <taxon>Micromonosporaceae</taxon>
        <taxon>Paractinoplanes</taxon>
    </lineage>
</organism>
<comment type="similarity">
    <text evidence="1">Belongs to the bacterial solute-binding protein 1 family.</text>
</comment>
<dbReference type="SUPFAM" id="SSF53850">
    <property type="entry name" value="Periplasmic binding protein-like II"/>
    <property type="match status" value="1"/>
</dbReference>
<evidence type="ECO:0000313" key="6">
    <source>
        <dbReference type="Proteomes" id="UP000677082"/>
    </source>
</evidence>
<dbReference type="Pfam" id="PF01547">
    <property type="entry name" value="SBP_bac_1"/>
    <property type="match status" value="1"/>
</dbReference>
<evidence type="ECO:0000256" key="1">
    <source>
        <dbReference type="ARBA" id="ARBA00008520"/>
    </source>
</evidence>
<dbReference type="PANTHER" id="PTHR43649:SF14">
    <property type="entry name" value="BLR3389 PROTEIN"/>
    <property type="match status" value="1"/>
</dbReference>
<dbReference type="PROSITE" id="PS01037">
    <property type="entry name" value="SBP_BACTERIAL_1"/>
    <property type="match status" value="1"/>
</dbReference>
<dbReference type="InterPro" id="IPR006059">
    <property type="entry name" value="SBP"/>
</dbReference>
<reference evidence="5 6" key="1">
    <citation type="submission" date="2021-03" db="EMBL/GenBank/DDBJ databases">
        <title>Whole genome shotgun sequence of Actinoplanes toevensis NBRC 105298.</title>
        <authorList>
            <person name="Komaki H."/>
            <person name="Tamura T."/>
        </authorList>
    </citation>
    <scope>NUCLEOTIDE SEQUENCE [LARGE SCALE GENOMIC DNA]</scope>
    <source>
        <strain evidence="5 6">NBRC 105298</strain>
    </source>
</reference>
<dbReference type="InterPro" id="IPR050490">
    <property type="entry name" value="Bact_solute-bd_prot1"/>
</dbReference>